<sequence length="91" mass="10335">MIQTVFEQITARSEVEQDRLTMEDDDTDATLYVKQKYRDPPLGTDETHVELKLSTANSTTEIALDGEQMDGVIDALYDIQQSYAESQEVMD</sequence>
<keyword evidence="2" id="KW-1185">Reference proteome</keyword>
<reference evidence="1" key="1">
    <citation type="submission" date="2021-05" db="EMBL/GenBank/DDBJ databases">
        <title>Diversity, taxonomy and evolution of archaeal viruses of the class Caudoviricetes.</title>
        <authorList>
            <person name="Liu Y."/>
            <person name="Demina T.A."/>
            <person name="Roux S."/>
            <person name="Aiewsakun P."/>
            <person name="Kazlauskas D."/>
            <person name="Simmonds P."/>
            <person name="Prangishvili D."/>
            <person name="Oksanen H.M."/>
            <person name="Krupovic M."/>
        </authorList>
    </citation>
    <scope>NUCLEOTIDE SEQUENCE</scope>
    <source>
        <strain evidence="1">HATV-3/30</strain>
    </source>
</reference>
<evidence type="ECO:0000313" key="1">
    <source>
        <dbReference type="EMBL" id="UBF23425.1"/>
    </source>
</evidence>
<name>A0AAE9BYB6_9CAUD</name>
<accession>A0AAE9BYB6</accession>
<organism evidence="1 2">
    <name type="scientific">Haloarcula tailed virus 3</name>
    <dbReference type="NCBI Taxonomy" id="2877990"/>
    <lineage>
        <taxon>Viruses</taxon>
        <taxon>Duplodnaviria</taxon>
        <taxon>Heunggongvirae</taxon>
        <taxon>Uroviricota</taxon>
        <taxon>Caudoviricetes</taxon>
        <taxon>Kirjokansivirales</taxon>
        <taxon>Pyrstoviridae</taxon>
        <taxon>Hatrivirus</taxon>
        <taxon>Hatrivirus caudatum</taxon>
        <taxon>Hatrivirus HATV3</taxon>
    </lineage>
</organism>
<proteinExistence type="predicted"/>
<dbReference type="EMBL" id="MZ334527">
    <property type="protein sequence ID" value="UBF23425.1"/>
    <property type="molecule type" value="Genomic_DNA"/>
</dbReference>
<gene>
    <name evidence="1" type="ORF">HATV-3_gp75</name>
</gene>
<evidence type="ECO:0000313" key="2">
    <source>
        <dbReference type="Proteomes" id="UP000827845"/>
    </source>
</evidence>
<dbReference type="Proteomes" id="UP000827845">
    <property type="component" value="Segment"/>
</dbReference>
<protein>
    <submittedName>
        <fullName evidence="1">Uncharacterized protein</fullName>
    </submittedName>
</protein>